<sequence length="440" mass="47512">MSSRLRTCRLLVLAPPTLFTLLTLLTMPASAATVATFSPRAAVQEVDQVRASFSDPMVGMGDTRAGAPLEIDCALDGHGHWVDQRNWVWDVRPKADEIKRDALSCVFNLKAGLRTLAGKPVQGERRFDFKLPALSEAQTLRIVGQHPQHWQRAAEDQTFLLRFSRPLKSFKPALFCDWGIQAHESVVVQDRAATMRAALGAQWKDQLDADAAILAVRCPRPLPSGATIRIGMDRGGLKPALAKFKIRPAFAATISCQSVPATGACTPYEPIELIFNAEVSETFLAAIRLSSPDGARAGAARVGHFHGHGSPVSKLTFAGPHRHDTRFSISYPAGIADREGRTAPPWGLPAGVLTSAHIPTATFSGPSFAVARDADSSAGLLFTHGARPLAMRELLVGAGSDQQRADQDMLRWMQAYQMAPSDQVHRDGSLAHARASLLDG</sequence>
<comment type="caution">
    <text evidence="2">The sequence shown here is derived from an EMBL/GenBank/DDBJ whole genome shotgun (WGS) entry which is preliminary data.</text>
</comment>
<feature type="signal peptide" evidence="1">
    <location>
        <begin position="1"/>
        <end position="31"/>
    </location>
</feature>
<evidence type="ECO:0000256" key="1">
    <source>
        <dbReference type="SAM" id="SignalP"/>
    </source>
</evidence>
<proteinExistence type="predicted"/>
<dbReference type="Proteomes" id="UP000241421">
    <property type="component" value="Unassembled WGS sequence"/>
</dbReference>
<dbReference type="EMBL" id="PXWF02000202">
    <property type="protein sequence ID" value="PWF48303.1"/>
    <property type="molecule type" value="Genomic_DNA"/>
</dbReference>
<protein>
    <submittedName>
        <fullName evidence="2">Uncharacterized protein</fullName>
    </submittedName>
</protein>
<feature type="chain" id="PRO_5015645086" evidence="1">
    <location>
        <begin position="32"/>
        <end position="440"/>
    </location>
</feature>
<dbReference type="RefSeq" id="WP_106757653.1">
    <property type="nucleotide sequence ID" value="NZ_PXWF02000202.1"/>
</dbReference>
<evidence type="ECO:0000313" key="3">
    <source>
        <dbReference type="Proteomes" id="UP000241421"/>
    </source>
</evidence>
<evidence type="ECO:0000313" key="2">
    <source>
        <dbReference type="EMBL" id="PWF48303.1"/>
    </source>
</evidence>
<organism evidence="2 3">
    <name type="scientific">Massilia glaciei</name>
    <dbReference type="NCBI Taxonomy" id="1524097"/>
    <lineage>
        <taxon>Bacteria</taxon>
        <taxon>Pseudomonadati</taxon>
        <taxon>Pseudomonadota</taxon>
        <taxon>Betaproteobacteria</taxon>
        <taxon>Burkholderiales</taxon>
        <taxon>Oxalobacteraceae</taxon>
        <taxon>Telluria group</taxon>
        <taxon>Massilia</taxon>
    </lineage>
</organism>
<reference evidence="2 3" key="1">
    <citation type="submission" date="2018-04" db="EMBL/GenBank/DDBJ databases">
        <title>Massilia violaceinigra sp. nov., a novel purple-pigmented bacterium isolated from Tianshan glacier, Xinjiang, China.</title>
        <authorList>
            <person name="Wang H."/>
        </authorList>
    </citation>
    <scope>NUCLEOTIDE SEQUENCE [LARGE SCALE GENOMIC DNA]</scope>
    <source>
        <strain evidence="2 3">B448-2</strain>
    </source>
</reference>
<name>A0A2U2HLD5_9BURK</name>
<gene>
    <name evidence="2" type="ORF">C7C56_012120</name>
</gene>
<dbReference type="OrthoDB" id="9767116at2"/>
<dbReference type="AlphaFoldDB" id="A0A2U2HLD5"/>
<keyword evidence="3" id="KW-1185">Reference proteome</keyword>
<accession>A0A2U2HLD5</accession>
<keyword evidence="1" id="KW-0732">Signal</keyword>